<evidence type="ECO:0000313" key="3">
    <source>
        <dbReference type="EnsemblMetazoa" id="SMAR010347-PA"/>
    </source>
</evidence>
<dbReference type="InterPro" id="IPR013783">
    <property type="entry name" value="Ig-like_fold"/>
</dbReference>
<dbReference type="PhylomeDB" id="T1J9F1"/>
<protein>
    <recommendedName>
        <fullName evidence="2">Ig-like domain-containing protein</fullName>
    </recommendedName>
</protein>
<keyword evidence="4" id="KW-1185">Reference proteome</keyword>
<dbReference type="EMBL" id="JH431973">
    <property type="status" value="NOT_ANNOTATED_CDS"/>
    <property type="molecule type" value="Genomic_DNA"/>
</dbReference>
<dbReference type="Proteomes" id="UP000014500">
    <property type="component" value="Unassembled WGS sequence"/>
</dbReference>
<dbReference type="PROSITE" id="PS50835">
    <property type="entry name" value="IG_LIKE"/>
    <property type="match status" value="1"/>
</dbReference>
<dbReference type="eggNOG" id="KOG3510">
    <property type="taxonomic scope" value="Eukaryota"/>
</dbReference>
<evidence type="ECO:0000259" key="2">
    <source>
        <dbReference type="PROSITE" id="PS50835"/>
    </source>
</evidence>
<dbReference type="EnsemblMetazoa" id="SMAR010347-RA">
    <property type="protein sequence ID" value="SMAR010347-PA"/>
    <property type="gene ID" value="SMAR010347"/>
</dbReference>
<evidence type="ECO:0000256" key="1">
    <source>
        <dbReference type="SAM" id="SignalP"/>
    </source>
</evidence>
<proteinExistence type="predicted"/>
<feature type="chain" id="PRO_5004579404" description="Ig-like domain-containing protein" evidence="1">
    <location>
        <begin position="21"/>
        <end position="137"/>
    </location>
</feature>
<dbReference type="InterPro" id="IPR036179">
    <property type="entry name" value="Ig-like_dom_sf"/>
</dbReference>
<dbReference type="InterPro" id="IPR007110">
    <property type="entry name" value="Ig-like_dom"/>
</dbReference>
<reference evidence="4" key="1">
    <citation type="submission" date="2011-05" db="EMBL/GenBank/DDBJ databases">
        <authorList>
            <person name="Richards S.R."/>
            <person name="Qu J."/>
            <person name="Jiang H."/>
            <person name="Jhangiani S.N."/>
            <person name="Agravi P."/>
            <person name="Goodspeed R."/>
            <person name="Gross S."/>
            <person name="Mandapat C."/>
            <person name="Jackson L."/>
            <person name="Mathew T."/>
            <person name="Pu L."/>
            <person name="Thornton R."/>
            <person name="Saada N."/>
            <person name="Wilczek-Boney K.B."/>
            <person name="Lee S."/>
            <person name="Kovar C."/>
            <person name="Wu Y."/>
            <person name="Scherer S.E."/>
            <person name="Worley K.C."/>
            <person name="Muzny D.M."/>
            <person name="Gibbs R."/>
        </authorList>
    </citation>
    <scope>NUCLEOTIDE SEQUENCE</scope>
    <source>
        <strain evidence="4">Brora</strain>
    </source>
</reference>
<reference evidence="3" key="2">
    <citation type="submission" date="2015-02" db="UniProtKB">
        <authorList>
            <consortium name="EnsemblMetazoa"/>
        </authorList>
    </citation>
    <scope>IDENTIFICATION</scope>
</reference>
<dbReference type="AlphaFoldDB" id="T1J9F1"/>
<keyword evidence="1" id="KW-0732">Signal</keyword>
<dbReference type="OMA" id="ISKHIMI"/>
<dbReference type="HOGENOM" id="CLU_120158_1_0_1"/>
<organism evidence="3 4">
    <name type="scientific">Strigamia maritima</name>
    <name type="common">European centipede</name>
    <name type="synonym">Geophilus maritimus</name>
    <dbReference type="NCBI Taxonomy" id="126957"/>
    <lineage>
        <taxon>Eukaryota</taxon>
        <taxon>Metazoa</taxon>
        <taxon>Ecdysozoa</taxon>
        <taxon>Arthropoda</taxon>
        <taxon>Myriapoda</taxon>
        <taxon>Chilopoda</taxon>
        <taxon>Pleurostigmophora</taxon>
        <taxon>Geophilomorpha</taxon>
        <taxon>Linotaeniidae</taxon>
        <taxon>Strigamia</taxon>
    </lineage>
</organism>
<dbReference type="STRING" id="126957.T1J9F1"/>
<accession>T1J9F1</accession>
<feature type="domain" description="Ig-like" evidence="2">
    <location>
        <begin position="28"/>
        <end position="123"/>
    </location>
</feature>
<name>T1J9F1_STRMM</name>
<evidence type="ECO:0000313" key="4">
    <source>
        <dbReference type="Proteomes" id="UP000014500"/>
    </source>
</evidence>
<dbReference type="SUPFAM" id="SSF48726">
    <property type="entry name" value="Immunoglobulin"/>
    <property type="match status" value="1"/>
</dbReference>
<dbReference type="Gene3D" id="2.60.40.10">
    <property type="entry name" value="Immunoglobulins"/>
    <property type="match status" value="1"/>
</dbReference>
<sequence length="137" mass="15166">MNCKYLCFLKYMLFFNLVTASQENFKGPSFTTEPPSQVDFSNSTGAKIECSATGVPAPIVTWVRADGSTVSDVAKLRQVLRGGTLKFYPFFAEDYRQDIHAVVYKCVATNPVGTIVSRDVKVRGEISKNDKKSPTLL</sequence>
<feature type="signal peptide" evidence="1">
    <location>
        <begin position="1"/>
        <end position="20"/>
    </location>
</feature>
<dbReference type="Pfam" id="PF13927">
    <property type="entry name" value="Ig_3"/>
    <property type="match status" value="1"/>
</dbReference>